<organism evidence="8 9">
    <name type="scientific">Trujillonella endophytica</name>
    <dbReference type="NCBI Taxonomy" id="673521"/>
    <lineage>
        <taxon>Bacteria</taxon>
        <taxon>Bacillati</taxon>
        <taxon>Actinomycetota</taxon>
        <taxon>Actinomycetes</taxon>
        <taxon>Geodermatophilales</taxon>
        <taxon>Geodermatophilaceae</taxon>
        <taxon>Trujillonella</taxon>
    </lineage>
</organism>
<dbReference type="Proteomes" id="UP000198960">
    <property type="component" value="Unassembled WGS sequence"/>
</dbReference>
<evidence type="ECO:0000259" key="7">
    <source>
        <dbReference type="PROSITE" id="PS50110"/>
    </source>
</evidence>
<dbReference type="InterPro" id="IPR016032">
    <property type="entry name" value="Sig_transdc_resp-reg_C-effctor"/>
</dbReference>
<feature type="modified residue" description="4-aspartylphosphate" evidence="5">
    <location>
        <position position="66"/>
    </location>
</feature>
<dbReference type="PRINTS" id="PR00038">
    <property type="entry name" value="HTHLUXR"/>
</dbReference>
<keyword evidence="9" id="KW-1185">Reference proteome</keyword>
<keyword evidence="2" id="KW-0805">Transcription regulation</keyword>
<dbReference type="OrthoDB" id="9808843at2"/>
<dbReference type="InterPro" id="IPR000792">
    <property type="entry name" value="Tscrpt_reg_LuxR_C"/>
</dbReference>
<dbReference type="PROSITE" id="PS50110">
    <property type="entry name" value="RESPONSE_REGULATORY"/>
    <property type="match status" value="1"/>
</dbReference>
<dbReference type="GO" id="GO:0006355">
    <property type="term" value="P:regulation of DNA-templated transcription"/>
    <property type="evidence" value="ECO:0007669"/>
    <property type="project" value="InterPro"/>
</dbReference>
<dbReference type="SUPFAM" id="SSF52172">
    <property type="entry name" value="CheY-like"/>
    <property type="match status" value="1"/>
</dbReference>
<dbReference type="EMBL" id="FOEE01000012">
    <property type="protein sequence ID" value="SEP15805.1"/>
    <property type="molecule type" value="Genomic_DNA"/>
</dbReference>
<dbReference type="CDD" id="cd06170">
    <property type="entry name" value="LuxR_C_like"/>
    <property type="match status" value="1"/>
</dbReference>
<dbReference type="RefSeq" id="WP_091946678.1">
    <property type="nucleotide sequence ID" value="NZ_FOEE01000012.1"/>
</dbReference>
<dbReference type="AlphaFoldDB" id="A0A1H8VK64"/>
<dbReference type="InterPro" id="IPR058245">
    <property type="entry name" value="NreC/VraR/RcsB-like_REC"/>
</dbReference>
<dbReference type="GO" id="GO:0000160">
    <property type="term" value="P:phosphorelay signal transduction system"/>
    <property type="evidence" value="ECO:0007669"/>
    <property type="project" value="InterPro"/>
</dbReference>
<dbReference type="PANTHER" id="PTHR43214">
    <property type="entry name" value="TWO-COMPONENT RESPONSE REGULATOR"/>
    <property type="match status" value="1"/>
</dbReference>
<name>A0A1H8VK64_9ACTN</name>
<dbReference type="SMART" id="SM00448">
    <property type="entry name" value="REC"/>
    <property type="match status" value="1"/>
</dbReference>
<dbReference type="PANTHER" id="PTHR43214:SF24">
    <property type="entry name" value="TRANSCRIPTIONAL REGULATORY PROTEIN NARL-RELATED"/>
    <property type="match status" value="1"/>
</dbReference>
<dbReference type="PROSITE" id="PS50043">
    <property type="entry name" value="HTH_LUXR_2"/>
    <property type="match status" value="1"/>
</dbReference>
<evidence type="ECO:0000313" key="8">
    <source>
        <dbReference type="EMBL" id="SEP15805.1"/>
    </source>
</evidence>
<dbReference type="SUPFAM" id="SSF46894">
    <property type="entry name" value="C-terminal effector domain of the bipartite response regulators"/>
    <property type="match status" value="1"/>
</dbReference>
<evidence type="ECO:0000259" key="6">
    <source>
        <dbReference type="PROSITE" id="PS50043"/>
    </source>
</evidence>
<dbReference type="Pfam" id="PF00196">
    <property type="entry name" value="GerE"/>
    <property type="match status" value="1"/>
</dbReference>
<dbReference type="InterPro" id="IPR001789">
    <property type="entry name" value="Sig_transdc_resp-reg_receiver"/>
</dbReference>
<dbReference type="Pfam" id="PF00072">
    <property type="entry name" value="Response_reg"/>
    <property type="match status" value="1"/>
</dbReference>
<proteinExistence type="predicted"/>
<dbReference type="InterPro" id="IPR011006">
    <property type="entry name" value="CheY-like_superfamily"/>
</dbReference>
<gene>
    <name evidence="8" type="ORF">SAMN05660991_03625</name>
</gene>
<keyword evidence="4" id="KW-0804">Transcription</keyword>
<dbReference type="STRING" id="673521.SAMN05660991_03625"/>
<evidence type="ECO:0000256" key="4">
    <source>
        <dbReference type="ARBA" id="ARBA00023163"/>
    </source>
</evidence>
<accession>A0A1H8VK64</accession>
<reference evidence="9" key="1">
    <citation type="submission" date="2016-10" db="EMBL/GenBank/DDBJ databases">
        <authorList>
            <person name="Varghese N."/>
            <person name="Submissions S."/>
        </authorList>
    </citation>
    <scope>NUCLEOTIDE SEQUENCE [LARGE SCALE GENOMIC DNA]</scope>
    <source>
        <strain evidence="9">DSM 45413</strain>
    </source>
</reference>
<dbReference type="GO" id="GO:0003677">
    <property type="term" value="F:DNA binding"/>
    <property type="evidence" value="ECO:0007669"/>
    <property type="project" value="UniProtKB-KW"/>
</dbReference>
<dbReference type="SMART" id="SM00421">
    <property type="entry name" value="HTH_LUXR"/>
    <property type="match status" value="1"/>
</dbReference>
<evidence type="ECO:0000256" key="5">
    <source>
        <dbReference type="PROSITE-ProRule" id="PRU00169"/>
    </source>
</evidence>
<evidence type="ECO:0000313" key="9">
    <source>
        <dbReference type="Proteomes" id="UP000198960"/>
    </source>
</evidence>
<sequence length="229" mass="23603">MTAAPQPGVEVEVVRVVVVDDHPVYRDGVADALGDEADLEVVGTAADGEAAVGAVDALRPDVVLMDLRMPGTGGVPATARIAAAHPGTAVVVLTMSDDDDSVFAALRAGARGYLLKESEAADIARAVRAAARSEAVFGPRIADRVLAFFASSRARSTAVPFPELTDREREVLDLVAHGLPNAAIAARLFLSEKTVRNRVSDVLAKLHAASRAEAVALARDAGLGPTPGG</sequence>
<feature type="domain" description="HTH luxR-type" evidence="6">
    <location>
        <begin position="157"/>
        <end position="222"/>
    </location>
</feature>
<feature type="domain" description="Response regulatory" evidence="7">
    <location>
        <begin position="15"/>
        <end position="131"/>
    </location>
</feature>
<dbReference type="Gene3D" id="3.40.50.2300">
    <property type="match status" value="1"/>
</dbReference>
<keyword evidence="3" id="KW-0238">DNA-binding</keyword>
<dbReference type="InterPro" id="IPR039420">
    <property type="entry name" value="WalR-like"/>
</dbReference>
<evidence type="ECO:0000256" key="1">
    <source>
        <dbReference type="ARBA" id="ARBA00022553"/>
    </source>
</evidence>
<evidence type="ECO:0000256" key="2">
    <source>
        <dbReference type="ARBA" id="ARBA00023015"/>
    </source>
</evidence>
<evidence type="ECO:0000256" key="3">
    <source>
        <dbReference type="ARBA" id="ARBA00023125"/>
    </source>
</evidence>
<keyword evidence="1 5" id="KW-0597">Phosphoprotein</keyword>
<protein>
    <submittedName>
        <fullName evidence="8">Two component transcriptional regulator, LuxR family</fullName>
    </submittedName>
</protein>
<dbReference type="CDD" id="cd17535">
    <property type="entry name" value="REC_NarL-like"/>
    <property type="match status" value="1"/>
</dbReference>